<reference evidence="2 3" key="1">
    <citation type="submission" date="2024-09" db="EMBL/GenBank/DDBJ databases">
        <title>Itraconazole resistance in Madurella fahalii resulting from another homologue of gene encoding cytochrome P450 14-alpha sterol demethylase (CYP51).</title>
        <authorList>
            <person name="Yoshioka I."/>
            <person name="Fahal A.H."/>
            <person name="Kaneko S."/>
            <person name="Yaguchi T."/>
        </authorList>
    </citation>
    <scope>NUCLEOTIDE SEQUENCE [LARGE SCALE GENOMIC DNA]</scope>
    <source>
        <strain evidence="2 3">IFM 68171</strain>
    </source>
</reference>
<feature type="region of interest" description="Disordered" evidence="1">
    <location>
        <begin position="298"/>
        <end position="320"/>
    </location>
</feature>
<dbReference type="EMBL" id="BAAFSV010000004">
    <property type="protein sequence ID" value="GAB1317440.1"/>
    <property type="molecule type" value="Genomic_DNA"/>
</dbReference>
<evidence type="ECO:0000256" key="1">
    <source>
        <dbReference type="SAM" id="MobiDB-lite"/>
    </source>
</evidence>
<keyword evidence="3" id="KW-1185">Reference proteome</keyword>
<organism evidence="2 3">
    <name type="scientific">Madurella fahalii</name>
    <dbReference type="NCBI Taxonomy" id="1157608"/>
    <lineage>
        <taxon>Eukaryota</taxon>
        <taxon>Fungi</taxon>
        <taxon>Dikarya</taxon>
        <taxon>Ascomycota</taxon>
        <taxon>Pezizomycotina</taxon>
        <taxon>Sordariomycetes</taxon>
        <taxon>Sordariomycetidae</taxon>
        <taxon>Sordariales</taxon>
        <taxon>Sordariales incertae sedis</taxon>
        <taxon>Madurella</taxon>
    </lineage>
</organism>
<accession>A0ABQ0GIB7</accession>
<sequence>MDEAAAVKRRQRQRRRDSALGQTPRPQMLHRDVSPLPPAPTPSHVLSPRSESADTQPRSIANDDHSHPTRRSRFPWLQHGSSPRQQESLQPLLLVWKWIYTWLLPMGRAAMKVTWVAIVACAVCTIILARVDRVYCASPDGGIWERLETLLGTPEPVRRSLADHVDAIAGLPLQYAEALLPLIEPVSHTWLPDFMSSDALRDYSMNAEQLFRLVEEFSELSPAPGSDPAAAIQGSKTLCNEYMSATELLYDTMDGIELHLNTIWVEEYRIVLYFIMVILEKVDRQQAAEEEERYWAERAGEFDEETHDDGSDNASPAGRKAAWERAKKHNEGIYTALGWHVAKWHPYHDKIAARITELHRQLDNVRTIEEHLISLRLEHFLELESRQLKATGERVGEECGWEERWEEERKLKVLNEAKELLHEIRLVDIPRRRIIHSQVDAAAWELAWIGRDITKINLRLSQLRDGGWREPAISFSSPAPSFASAIADAFSPRWAASWPNYIHSLPGGDAILGLLFGTIEYTLPANAPVFRRLVHERQTAEERVSLTRKRRREFFRGQPPLEE</sequence>
<evidence type="ECO:0000313" key="3">
    <source>
        <dbReference type="Proteomes" id="UP001628179"/>
    </source>
</evidence>
<gene>
    <name evidence="2" type="ORF">MFIFM68171_07650</name>
</gene>
<comment type="caution">
    <text evidence="2">The sequence shown here is derived from an EMBL/GenBank/DDBJ whole genome shotgun (WGS) entry which is preliminary data.</text>
</comment>
<feature type="compositionally biased region" description="Polar residues" evidence="1">
    <location>
        <begin position="49"/>
        <end position="59"/>
    </location>
</feature>
<dbReference type="Proteomes" id="UP001628179">
    <property type="component" value="Unassembled WGS sequence"/>
</dbReference>
<dbReference type="RefSeq" id="XP_070919171.1">
    <property type="nucleotide sequence ID" value="XM_071063070.1"/>
</dbReference>
<proteinExistence type="predicted"/>
<evidence type="ECO:0000313" key="2">
    <source>
        <dbReference type="EMBL" id="GAB1317440.1"/>
    </source>
</evidence>
<name>A0ABQ0GIB7_9PEZI</name>
<feature type="region of interest" description="Disordered" evidence="1">
    <location>
        <begin position="1"/>
        <end position="83"/>
    </location>
</feature>
<protein>
    <submittedName>
        <fullName evidence="2">Uncharacterized protein</fullName>
    </submittedName>
</protein>
<dbReference type="GeneID" id="98178393"/>